<evidence type="ECO:0000313" key="1">
    <source>
        <dbReference type="EMBL" id="EDR08133.1"/>
    </source>
</evidence>
<name>B0DB36_LACBS</name>
<dbReference type="RefSeq" id="XP_001881203.1">
    <property type="nucleotide sequence ID" value="XM_001881168.1"/>
</dbReference>
<dbReference type="AlphaFoldDB" id="B0DB36"/>
<proteinExistence type="predicted"/>
<dbReference type="InParanoid" id="B0DB36"/>
<dbReference type="KEGG" id="lbc:LACBIDRAFT_294438"/>
<accession>B0DB36</accession>
<dbReference type="Proteomes" id="UP000001194">
    <property type="component" value="Unassembled WGS sequence"/>
</dbReference>
<dbReference type="GeneID" id="6076657"/>
<sequence>MISSDVASRRVDNQRSKVLSGPSQIYPVNLIPISLSPTDAIVMPMLVLVLFNDKRRPHSWLKAIGGSLLAADSGSTGLHISSMVLLVSCKAAVASPTPHLRFSNSPCSRCFFSSLCITLDLSSRQESLSFAAPVIALDCLALSPWTFHLVKKISSRHCRLVNFAASLPAHQQRLFFASTSAICLLTVDVSYGGQTFLQSPKPSRHTTRSLQIAPNSARSLPFPYHDPGPT</sequence>
<organism evidence="2">
    <name type="scientific">Laccaria bicolor (strain S238N-H82 / ATCC MYA-4686)</name>
    <name type="common">Bicoloured deceiver</name>
    <name type="synonym">Laccaria laccata var. bicolor</name>
    <dbReference type="NCBI Taxonomy" id="486041"/>
    <lineage>
        <taxon>Eukaryota</taxon>
        <taxon>Fungi</taxon>
        <taxon>Dikarya</taxon>
        <taxon>Basidiomycota</taxon>
        <taxon>Agaricomycotina</taxon>
        <taxon>Agaricomycetes</taxon>
        <taxon>Agaricomycetidae</taxon>
        <taxon>Agaricales</taxon>
        <taxon>Agaricineae</taxon>
        <taxon>Hydnangiaceae</taxon>
        <taxon>Laccaria</taxon>
    </lineage>
</organism>
<dbReference type="HOGENOM" id="CLU_1204957_0_0_1"/>
<keyword evidence="2" id="KW-1185">Reference proteome</keyword>
<gene>
    <name evidence="1" type="ORF">LACBIDRAFT_294438</name>
</gene>
<reference evidence="1 2" key="1">
    <citation type="journal article" date="2008" name="Nature">
        <title>The genome of Laccaria bicolor provides insights into mycorrhizal symbiosis.</title>
        <authorList>
            <person name="Martin F."/>
            <person name="Aerts A."/>
            <person name="Ahren D."/>
            <person name="Brun A."/>
            <person name="Danchin E.G.J."/>
            <person name="Duchaussoy F."/>
            <person name="Gibon J."/>
            <person name="Kohler A."/>
            <person name="Lindquist E."/>
            <person name="Pereda V."/>
            <person name="Salamov A."/>
            <person name="Shapiro H.J."/>
            <person name="Wuyts J."/>
            <person name="Blaudez D."/>
            <person name="Buee M."/>
            <person name="Brokstein P."/>
            <person name="Canbaeck B."/>
            <person name="Cohen D."/>
            <person name="Courty P.E."/>
            <person name="Coutinho P.M."/>
            <person name="Delaruelle C."/>
            <person name="Detter J.C."/>
            <person name="Deveau A."/>
            <person name="DiFazio S."/>
            <person name="Duplessis S."/>
            <person name="Fraissinet-Tachet L."/>
            <person name="Lucic E."/>
            <person name="Frey-Klett P."/>
            <person name="Fourrey C."/>
            <person name="Feussner I."/>
            <person name="Gay G."/>
            <person name="Grimwood J."/>
            <person name="Hoegger P.J."/>
            <person name="Jain P."/>
            <person name="Kilaru S."/>
            <person name="Labbe J."/>
            <person name="Lin Y.C."/>
            <person name="Legue V."/>
            <person name="Le Tacon F."/>
            <person name="Marmeisse R."/>
            <person name="Melayah D."/>
            <person name="Montanini B."/>
            <person name="Muratet M."/>
            <person name="Nehls U."/>
            <person name="Niculita-Hirzel H."/>
            <person name="Oudot-Le Secq M.P."/>
            <person name="Peter M."/>
            <person name="Quesneville H."/>
            <person name="Rajashekar B."/>
            <person name="Reich M."/>
            <person name="Rouhier N."/>
            <person name="Schmutz J."/>
            <person name="Yin T."/>
            <person name="Chalot M."/>
            <person name="Henrissat B."/>
            <person name="Kuees U."/>
            <person name="Lucas S."/>
            <person name="Van de Peer Y."/>
            <person name="Podila G.K."/>
            <person name="Polle A."/>
            <person name="Pukkila P.J."/>
            <person name="Richardson P.M."/>
            <person name="Rouze P."/>
            <person name="Sanders I.R."/>
            <person name="Stajich J.E."/>
            <person name="Tunlid A."/>
            <person name="Tuskan G."/>
            <person name="Grigoriev I.V."/>
        </authorList>
    </citation>
    <scope>NUCLEOTIDE SEQUENCE [LARGE SCALE GENOMIC DNA]</scope>
    <source>
        <strain evidence="2">S238N-H82 / ATCC MYA-4686</strain>
    </source>
</reference>
<evidence type="ECO:0000313" key="2">
    <source>
        <dbReference type="Proteomes" id="UP000001194"/>
    </source>
</evidence>
<dbReference type="EMBL" id="DS547102">
    <property type="protein sequence ID" value="EDR08133.1"/>
    <property type="molecule type" value="Genomic_DNA"/>
</dbReference>
<protein>
    <submittedName>
        <fullName evidence="1">Predicted protein</fullName>
    </submittedName>
</protein>